<dbReference type="AlphaFoldDB" id="A0A1J3INW4"/>
<sequence>MTDNTAIAEQLALLMELFNKRFDRLEKQIETLQETTANTAAATASNTAALNSLTSASKHTKDRQTQGPTVKFTVEELFDVPELKQPKPAVEILMPQDTETAYVAEPTVEILVLETVTSEPDPLLLVIAKTEEPNHVRREVVETVASKSHVEVLEAGVSMSEPVEEEESPQAVTSKPPAAAMKKLLQSCNCSWSLRTSSEWRRGVMIQDYG</sequence>
<evidence type="ECO:0000313" key="2">
    <source>
        <dbReference type="EMBL" id="JAU81661.1"/>
    </source>
</evidence>
<organism evidence="2">
    <name type="scientific">Noccaea caerulescens</name>
    <name type="common">Alpine penny-cress</name>
    <name type="synonym">Thlaspi caerulescens</name>
    <dbReference type="NCBI Taxonomy" id="107243"/>
    <lineage>
        <taxon>Eukaryota</taxon>
        <taxon>Viridiplantae</taxon>
        <taxon>Streptophyta</taxon>
        <taxon>Embryophyta</taxon>
        <taxon>Tracheophyta</taxon>
        <taxon>Spermatophyta</taxon>
        <taxon>Magnoliopsida</taxon>
        <taxon>eudicotyledons</taxon>
        <taxon>Gunneridae</taxon>
        <taxon>Pentapetalae</taxon>
        <taxon>rosids</taxon>
        <taxon>malvids</taxon>
        <taxon>Brassicales</taxon>
        <taxon>Brassicaceae</taxon>
        <taxon>Coluteocarpeae</taxon>
        <taxon>Noccaea</taxon>
    </lineage>
</organism>
<dbReference type="EMBL" id="GEVM01024277">
    <property type="protein sequence ID" value="JAU81661.1"/>
    <property type="molecule type" value="Transcribed_RNA"/>
</dbReference>
<feature type="coiled-coil region" evidence="1">
    <location>
        <begin position="8"/>
        <end position="42"/>
    </location>
</feature>
<protein>
    <submittedName>
        <fullName evidence="2">Uncharacterized protein</fullName>
    </submittedName>
</protein>
<reference evidence="2" key="1">
    <citation type="submission" date="2016-07" db="EMBL/GenBank/DDBJ databases">
        <title>De novo transcriptome assembly of four accessions of the metal hyperaccumulator plant Noccaea caerulescens.</title>
        <authorList>
            <person name="Blande D."/>
            <person name="Halimaa P."/>
            <person name="Tervahauta A.I."/>
            <person name="Aarts M.G."/>
            <person name="Karenlampi S.O."/>
        </authorList>
    </citation>
    <scope>NUCLEOTIDE SEQUENCE</scope>
</reference>
<accession>A0A1J3INW4</accession>
<gene>
    <name evidence="2" type="ORF">MP_TR22234_c12_g1_i1_g.62803</name>
</gene>
<name>A0A1J3INW4_NOCCA</name>
<proteinExistence type="predicted"/>
<evidence type="ECO:0000256" key="1">
    <source>
        <dbReference type="SAM" id="Coils"/>
    </source>
</evidence>
<keyword evidence="1" id="KW-0175">Coiled coil</keyword>